<proteinExistence type="predicted"/>
<dbReference type="GO" id="GO:0016787">
    <property type="term" value="F:hydrolase activity"/>
    <property type="evidence" value="ECO:0007669"/>
    <property type="project" value="UniProtKB-KW"/>
</dbReference>
<evidence type="ECO:0000313" key="1">
    <source>
        <dbReference type="EMBL" id="MDJ1137297.1"/>
    </source>
</evidence>
<dbReference type="PANTHER" id="PTHR43857">
    <property type="entry name" value="BLR7761 PROTEIN"/>
    <property type="match status" value="1"/>
</dbReference>
<organism evidence="1 2">
    <name type="scientific">Streptomyces iconiensis</name>
    <dbReference type="NCBI Taxonomy" id="1384038"/>
    <lineage>
        <taxon>Bacteria</taxon>
        <taxon>Bacillati</taxon>
        <taxon>Actinomycetota</taxon>
        <taxon>Actinomycetes</taxon>
        <taxon>Kitasatosporales</taxon>
        <taxon>Streptomycetaceae</taxon>
        <taxon>Streptomyces</taxon>
    </lineage>
</organism>
<protein>
    <submittedName>
        <fullName evidence="1">Rid family hydrolase</fullName>
    </submittedName>
</protein>
<keyword evidence="2" id="KW-1185">Reference proteome</keyword>
<dbReference type="Gene3D" id="3.30.1330.40">
    <property type="entry name" value="RutC-like"/>
    <property type="match status" value="1"/>
</dbReference>
<dbReference type="SUPFAM" id="SSF55298">
    <property type="entry name" value="YjgF-like"/>
    <property type="match status" value="1"/>
</dbReference>
<evidence type="ECO:0000313" key="2">
    <source>
        <dbReference type="Proteomes" id="UP001214441"/>
    </source>
</evidence>
<name>A0ABT7A7H8_9ACTN</name>
<keyword evidence="1" id="KW-0378">Hydrolase</keyword>
<dbReference type="RefSeq" id="WP_274045539.1">
    <property type="nucleotide sequence ID" value="NZ_JANCPR020000055.1"/>
</dbReference>
<dbReference type="InterPro" id="IPR035959">
    <property type="entry name" value="RutC-like_sf"/>
</dbReference>
<dbReference type="EMBL" id="JANCPR020000055">
    <property type="protein sequence ID" value="MDJ1137297.1"/>
    <property type="molecule type" value="Genomic_DNA"/>
</dbReference>
<dbReference type="PANTHER" id="PTHR43857:SF1">
    <property type="entry name" value="YJGH FAMILY PROTEIN"/>
    <property type="match status" value="1"/>
</dbReference>
<sequence>MNVEEIGPRMAGDRLMYHRAVRVDEPRSWLFVSGHEARDDDGAITHRGDMAGQIRLTLRRLGETVAEAGMTMANVVQIRVFTTDLAECKAHYAVLMDGLAEVHCRPTSVLAEVSALSDPAMLIEIEAVAVR</sequence>
<dbReference type="Pfam" id="PF01042">
    <property type="entry name" value="Ribonuc_L-PSP"/>
    <property type="match status" value="1"/>
</dbReference>
<accession>A0ABT7A7H8</accession>
<comment type="caution">
    <text evidence="1">The sequence shown here is derived from an EMBL/GenBank/DDBJ whole genome shotgun (WGS) entry which is preliminary data.</text>
</comment>
<dbReference type="InterPro" id="IPR006175">
    <property type="entry name" value="YjgF/YER057c/UK114"/>
</dbReference>
<reference evidence="1 2" key="1">
    <citation type="submission" date="2023-05" db="EMBL/GenBank/DDBJ databases">
        <title>Streptantibioticus silvisoli sp. nov., acidotolerant actinomycetes 1 from pine litter.</title>
        <authorList>
            <person name="Swiecimska M."/>
            <person name="Golinska P."/>
            <person name="Sangal V."/>
            <person name="Wachnowicz B."/>
            <person name="Goodfellow M."/>
        </authorList>
    </citation>
    <scope>NUCLEOTIDE SEQUENCE [LARGE SCALE GENOMIC DNA]</scope>
    <source>
        <strain evidence="1 2">DSM 42109</strain>
    </source>
</reference>
<dbReference type="Proteomes" id="UP001214441">
    <property type="component" value="Unassembled WGS sequence"/>
</dbReference>
<gene>
    <name evidence="1" type="ORF">NMN56_036190</name>
</gene>